<dbReference type="AlphaFoldDB" id="I0LCW0"/>
<keyword evidence="3" id="KW-0479">Metal-binding</keyword>
<evidence type="ECO:0008006" key="11">
    <source>
        <dbReference type="Google" id="ProtNLM"/>
    </source>
</evidence>
<proteinExistence type="inferred from homology"/>
<keyword evidence="10" id="KW-1185">Reference proteome</keyword>
<dbReference type="eggNOG" id="COG1506">
    <property type="taxonomic scope" value="Bacteria"/>
</dbReference>
<dbReference type="Pfam" id="PF07519">
    <property type="entry name" value="Tannase"/>
    <property type="match status" value="1"/>
</dbReference>
<dbReference type="GO" id="GO:0052689">
    <property type="term" value="F:carboxylic ester hydrolase activity"/>
    <property type="evidence" value="ECO:0007669"/>
    <property type="project" value="UniProtKB-KW"/>
</dbReference>
<protein>
    <recommendedName>
        <fullName evidence="11">Feruloyl esterase</fullName>
    </recommendedName>
</protein>
<evidence type="ECO:0000313" key="10">
    <source>
        <dbReference type="Proteomes" id="UP000003448"/>
    </source>
</evidence>
<evidence type="ECO:0000256" key="8">
    <source>
        <dbReference type="SAM" id="SignalP"/>
    </source>
</evidence>
<dbReference type="RefSeq" id="WP_007465780.1">
    <property type="nucleotide sequence ID" value="NZ_HF570108.1"/>
</dbReference>
<dbReference type="PANTHER" id="PTHR33938:SF15">
    <property type="entry name" value="FERULOYL ESTERASE B-RELATED"/>
    <property type="match status" value="1"/>
</dbReference>
<keyword evidence="6" id="KW-0106">Calcium</keyword>
<accession>I0LCW0</accession>
<reference evidence="10" key="1">
    <citation type="journal article" date="2012" name="J. Bacteriol.">
        <title>Genome Sequence of Micromonospora lupini Lupac 08, Isolated from Root Nodules of Lupinus angustifolius.</title>
        <authorList>
            <person name="Alonso-Vega P."/>
            <person name="Normand P."/>
            <person name="Bacigalupe R."/>
            <person name="Pujic P."/>
            <person name="Lajus A."/>
            <person name="Vallenet D."/>
            <person name="Carro L."/>
            <person name="Coll P."/>
            <person name="Trujillo M.E."/>
        </authorList>
    </citation>
    <scope>NUCLEOTIDE SEQUENCE [LARGE SCALE GENOMIC DNA]</scope>
    <source>
        <strain evidence="10">Lupac 08</strain>
    </source>
</reference>
<comment type="similarity">
    <text evidence="1">Belongs to the tannase family.</text>
</comment>
<evidence type="ECO:0000256" key="2">
    <source>
        <dbReference type="ARBA" id="ARBA00022487"/>
    </source>
</evidence>
<dbReference type="Gene3D" id="3.40.50.1820">
    <property type="entry name" value="alpha/beta hydrolase"/>
    <property type="match status" value="1"/>
</dbReference>
<gene>
    <name evidence="9" type="ORF">MILUP08_46556</name>
</gene>
<evidence type="ECO:0000256" key="6">
    <source>
        <dbReference type="ARBA" id="ARBA00022837"/>
    </source>
</evidence>
<keyword evidence="2" id="KW-0719">Serine esterase</keyword>
<dbReference type="SUPFAM" id="SSF53474">
    <property type="entry name" value="alpha/beta-Hydrolases"/>
    <property type="match status" value="2"/>
</dbReference>
<dbReference type="PANTHER" id="PTHR33938">
    <property type="entry name" value="FERULOYL ESTERASE B-RELATED"/>
    <property type="match status" value="1"/>
</dbReference>
<keyword evidence="5" id="KW-0378">Hydrolase</keyword>
<dbReference type="Proteomes" id="UP000003448">
    <property type="component" value="Unassembled WGS sequence"/>
</dbReference>
<evidence type="ECO:0000256" key="4">
    <source>
        <dbReference type="ARBA" id="ARBA00022729"/>
    </source>
</evidence>
<feature type="chain" id="PRO_5003630672" description="Feruloyl esterase" evidence="8">
    <location>
        <begin position="23"/>
        <end position="509"/>
    </location>
</feature>
<organism evidence="9 10">
    <name type="scientific">Micromonospora lupini str. Lupac 08</name>
    <dbReference type="NCBI Taxonomy" id="1150864"/>
    <lineage>
        <taxon>Bacteria</taxon>
        <taxon>Bacillati</taxon>
        <taxon>Actinomycetota</taxon>
        <taxon>Actinomycetes</taxon>
        <taxon>Micromonosporales</taxon>
        <taxon>Micromonosporaceae</taxon>
        <taxon>Micromonospora</taxon>
    </lineage>
</organism>
<dbReference type="InterPro" id="IPR011118">
    <property type="entry name" value="Tannase/feruloyl_esterase"/>
</dbReference>
<dbReference type="InterPro" id="IPR029058">
    <property type="entry name" value="AB_hydrolase_fold"/>
</dbReference>
<dbReference type="STRING" id="1150864.MILUP08_46556"/>
<sequence length="509" mass="55216">MIRSVLALLAAVPLLVTPGAAADPPADRCAGLARARIPQVSVSSAERETNDAGQEFCMVQGVIRPQTRFTVKLPVSGWTGQYVQQGCGGLCGEVPDLTLPLFGFQCAAARDGRLVLASDDTGHTGDPMTSEPATWGADPRARLEFGLLSEHRLRWVADAVMVAYYGHGPTYRYFDGCSTGGRQGLMLAQRFPADFDGILAGAPVHNLAPLALLNAWVVLRNTDASGRQILGPEKIPALHEAVVEKCGEVIDDPRRCGFQPSSLRCPRGTDRPDCLTPAQVAAVVAFYRGPNGLYPGGMPYGSELGWIDEFVVRSGSPVDGNTGRIALNYLRYLAYPQNPPADFQLTDVRFTRATFDRLNVLGDAIYNATDADLSEFRARGGKVILYHGWADPSVPPFSTVDYYAAVQRRGGSEAFTRLYMVPAGYHCLFGPEPTEHPSEVGIPEFLQPLMDWVERDVAPGDIDVLTYAPNEEPDQQFVRFLTVAPFDALAPAHAAPGSLNANYRYVGHY</sequence>
<comment type="caution">
    <text evidence="9">The sequence shown here is derived from an EMBL/GenBank/DDBJ whole genome shotgun (WGS) entry which is preliminary data.</text>
</comment>
<evidence type="ECO:0000256" key="3">
    <source>
        <dbReference type="ARBA" id="ARBA00022723"/>
    </source>
</evidence>
<evidence type="ECO:0000256" key="5">
    <source>
        <dbReference type="ARBA" id="ARBA00022801"/>
    </source>
</evidence>
<keyword evidence="4 8" id="KW-0732">Signal</keyword>
<dbReference type="EMBL" id="CAIE01000043">
    <property type="protein sequence ID" value="CCH21657.1"/>
    <property type="molecule type" value="Genomic_DNA"/>
</dbReference>
<evidence type="ECO:0000313" key="9">
    <source>
        <dbReference type="EMBL" id="CCH21657.1"/>
    </source>
</evidence>
<keyword evidence="7" id="KW-1015">Disulfide bond</keyword>
<evidence type="ECO:0000256" key="1">
    <source>
        <dbReference type="ARBA" id="ARBA00006249"/>
    </source>
</evidence>
<name>I0LCW0_9ACTN</name>
<evidence type="ECO:0000256" key="7">
    <source>
        <dbReference type="ARBA" id="ARBA00023157"/>
    </source>
</evidence>
<feature type="signal peptide" evidence="8">
    <location>
        <begin position="1"/>
        <end position="22"/>
    </location>
</feature>
<dbReference type="GO" id="GO:0046872">
    <property type="term" value="F:metal ion binding"/>
    <property type="evidence" value="ECO:0007669"/>
    <property type="project" value="UniProtKB-KW"/>
</dbReference>